<protein>
    <submittedName>
        <fullName evidence="1">Terminase-like protein</fullName>
    </submittedName>
</protein>
<organism evidence="1 2">
    <name type="scientific">Enterobacter cloacae</name>
    <dbReference type="NCBI Taxonomy" id="550"/>
    <lineage>
        <taxon>Bacteria</taxon>
        <taxon>Pseudomonadati</taxon>
        <taxon>Pseudomonadota</taxon>
        <taxon>Gammaproteobacteria</taxon>
        <taxon>Enterobacterales</taxon>
        <taxon>Enterobacteriaceae</taxon>
        <taxon>Enterobacter</taxon>
        <taxon>Enterobacter cloacae complex</taxon>
    </lineage>
</organism>
<reference evidence="1 2" key="1">
    <citation type="submission" date="2016-03" db="EMBL/GenBank/DDBJ databases">
        <authorList>
            <consortium name="Pathogen Informatics"/>
        </authorList>
    </citation>
    <scope>NUCLEOTIDE SEQUENCE [LARGE SCALE GENOMIC DNA]</scope>
    <source>
        <strain evidence="2">e1252</strain>
    </source>
</reference>
<name>A0A157FYW6_ENTCL</name>
<evidence type="ECO:0000313" key="2">
    <source>
        <dbReference type="Proteomes" id="UP000076008"/>
    </source>
</evidence>
<evidence type="ECO:0000313" key="1">
    <source>
        <dbReference type="EMBL" id="CZV81715.1"/>
    </source>
</evidence>
<dbReference type="Pfam" id="PF03237">
    <property type="entry name" value="Terminase_6N"/>
    <property type="match status" value="1"/>
</dbReference>
<sequence>MHSTPTNLMTTASLPVDRPFFAYQHEWNSGARSRNRVLTKMRQAGADFFFAYEALNDALHTGRNQIFLGCNPASALTVKNYMSAFLGEAAAWTHLGEIKSGKAHLELPNGAVIYFIGPESLAAALHGNVYVSEYAWADSPKNMIALAKSLSMHARYHATYYTTPSRNPEAWQEYKKLIARNSTTCMAFTADDAAASGATLATGATFFDNEWLNDMKKELSAEDWKMLFMCEWPQNDKEQAA</sequence>
<dbReference type="EMBL" id="FJXR01000020">
    <property type="protein sequence ID" value="CZV81715.1"/>
    <property type="molecule type" value="Genomic_DNA"/>
</dbReference>
<dbReference type="Gene3D" id="3.40.50.300">
    <property type="entry name" value="P-loop containing nucleotide triphosphate hydrolases"/>
    <property type="match status" value="1"/>
</dbReference>
<accession>A0A157FYW6</accession>
<dbReference type="RefSeq" id="WP_063144842.1">
    <property type="nucleotide sequence ID" value="NZ_FJXR01000020.1"/>
</dbReference>
<gene>
    <name evidence="1" type="ORF">SAMEA2273318_03277</name>
</gene>
<dbReference type="Proteomes" id="UP000076008">
    <property type="component" value="Unassembled WGS sequence"/>
</dbReference>
<dbReference type="InterPro" id="IPR027417">
    <property type="entry name" value="P-loop_NTPase"/>
</dbReference>
<proteinExistence type="predicted"/>
<dbReference type="AlphaFoldDB" id="A0A157FYW6"/>